<keyword evidence="3" id="KW-0249">Electron transport</keyword>
<gene>
    <name evidence="8" type="ORF">ACFQVC_40400</name>
</gene>
<accession>A0ABW2JYA8</accession>
<name>A0ABW2JYA8_9ACTN</name>
<keyword evidence="9" id="KW-1185">Reference proteome</keyword>
<proteinExistence type="predicted"/>
<dbReference type="Gene3D" id="3.30.70.20">
    <property type="match status" value="1"/>
</dbReference>
<keyword evidence="4" id="KW-0408">Iron</keyword>
<feature type="domain" description="4Fe-4S ferredoxin-type" evidence="7">
    <location>
        <begin position="72"/>
        <end position="102"/>
    </location>
</feature>
<dbReference type="Proteomes" id="UP001596523">
    <property type="component" value="Unassembled WGS sequence"/>
</dbReference>
<evidence type="ECO:0000313" key="8">
    <source>
        <dbReference type="EMBL" id="MFC7310462.1"/>
    </source>
</evidence>
<evidence type="ECO:0000313" key="9">
    <source>
        <dbReference type="Proteomes" id="UP001596523"/>
    </source>
</evidence>
<protein>
    <submittedName>
        <fullName evidence="8">Ferredoxin family protein</fullName>
    </submittedName>
</protein>
<dbReference type="InterPro" id="IPR017896">
    <property type="entry name" value="4Fe4S_Fe-S-bd"/>
</dbReference>
<dbReference type="PANTHER" id="PTHR43082:SF3">
    <property type="entry name" value="FERREDOXIN-LIKE PROTEIN YDIT"/>
    <property type="match status" value="1"/>
</dbReference>
<evidence type="ECO:0000256" key="5">
    <source>
        <dbReference type="ARBA" id="ARBA00023014"/>
    </source>
</evidence>
<dbReference type="PROSITE" id="PS51379">
    <property type="entry name" value="4FE4S_FER_2"/>
    <property type="match status" value="2"/>
</dbReference>
<sequence>MTATPSWPAAPATPATPATPSVPAFEDRMATVDFRVSERAHITVNSEICQGCSARTCVHACPADLFVPTGDGGILFNYEQCFECGTCYQVCDADGAITWTYPDGGHGVAFRQG</sequence>
<evidence type="ECO:0000256" key="2">
    <source>
        <dbReference type="ARBA" id="ARBA00022723"/>
    </source>
</evidence>
<keyword evidence="2" id="KW-0479">Metal-binding</keyword>
<dbReference type="Pfam" id="PF13187">
    <property type="entry name" value="Fer4_9"/>
    <property type="match status" value="1"/>
</dbReference>
<keyword evidence="1" id="KW-0813">Transport</keyword>
<reference evidence="9" key="1">
    <citation type="journal article" date="2019" name="Int. J. Syst. Evol. Microbiol.">
        <title>The Global Catalogue of Microorganisms (GCM) 10K type strain sequencing project: providing services to taxonomists for standard genome sequencing and annotation.</title>
        <authorList>
            <consortium name="The Broad Institute Genomics Platform"/>
            <consortium name="The Broad Institute Genome Sequencing Center for Infectious Disease"/>
            <person name="Wu L."/>
            <person name="Ma J."/>
        </authorList>
    </citation>
    <scope>NUCLEOTIDE SEQUENCE [LARGE SCALE GENOMIC DNA]</scope>
    <source>
        <strain evidence="9">SYNS20</strain>
    </source>
</reference>
<organism evidence="8 9">
    <name type="scientific">Streptomyces monticola</name>
    <dbReference type="NCBI Taxonomy" id="2666263"/>
    <lineage>
        <taxon>Bacteria</taxon>
        <taxon>Bacillati</taxon>
        <taxon>Actinomycetota</taxon>
        <taxon>Actinomycetes</taxon>
        <taxon>Kitasatosporales</taxon>
        <taxon>Streptomycetaceae</taxon>
        <taxon>Streptomyces</taxon>
    </lineage>
</organism>
<evidence type="ECO:0000259" key="7">
    <source>
        <dbReference type="PROSITE" id="PS51379"/>
    </source>
</evidence>
<dbReference type="InterPro" id="IPR012206">
    <property type="entry name" value="Fd_FixX"/>
</dbReference>
<feature type="domain" description="4Fe-4S ferredoxin-type" evidence="7">
    <location>
        <begin position="40"/>
        <end position="71"/>
    </location>
</feature>
<dbReference type="RefSeq" id="WP_381841035.1">
    <property type="nucleotide sequence ID" value="NZ_JBHTCF010000034.1"/>
</dbReference>
<evidence type="ECO:0000256" key="3">
    <source>
        <dbReference type="ARBA" id="ARBA00022982"/>
    </source>
</evidence>
<evidence type="ECO:0000256" key="1">
    <source>
        <dbReference type="ARBA" id="ARBA00022448"/>
    </source>
</evidence>
<keyword evidence="5" id="KW-0411">Iron-sulfur</keyword>
<feature type="region of interest" description="Disordered" evidence="6">
    <location>
        <begin position="1"/>
        <end position="22"/>
    </location>
</feature>
<evidence type="ECO:0000256" key="6">
    <source>
        <dbReference type="SAM" id="MobiDB-lite"/>
    </source>
</evidence>
<dbReference type="EMBL" id="JBHTCF010000034">
    <property type="protein sequence ID" value="MFC7310462.1"/>
    <property type="molecule type" value="Genomic_DNA"/>
</dbReference>
<dbReference type="PANTHER" id="PTHR43082">
    <property type="entry name" value="FERREDOXIN-LIKE"/>
    <property type="match status" value="1"/>
</dbReference>
<evidence type="ECO:0000256" key="4">
    <source>
        <dbReference type="ARBA" id="ARBA00023004"/>
    </source>
</evidence>
<dbReference type="SUPFAM" id="SSF54862">
    <property type="entry name" value="4Fe-4S ferredoxins"/>
    <property type="match status" value="1"/>
</dbReference>
<comment type="caution">
    <text evidence="8">The sequence shown here is derived from an EMBL/GenBank/DDBJ whole genome shotgun (WGS) entry which is preliminary data.</text>
</comment>